<accession>A0A4Y7JD38</accession>
<dbReference type="AlphaFoldDB" id="A0A4Y7JD38"/>
<feature type="region of interest" description="Disordered" evidence="1">
    <location>
        <begin position="1"/>
        <end position="37"/>
    </location>
</feature>
<evidence type="ECO:0000313" key="3">
    <source>
        <dbReference type="Proteomes" id="UP000316621"/>
    </source>
</evidence>
<keyword evidence="3" id="KW-1185">Reference proteome</keyword>
<dbReference type="InterPro" id="IPR040378">
    <property type="entry name" value="BASL"/>
</dbReference>
<dbReference type="PANTHER" id="PTHR33914">
    <property type="entry name" value="18S PRE-RIBOSOMAL ASSEMBLY PROTEIN GAR2-LIKE PROTEIN"/>
    <property type="match status" value="1"/>
</dbReference>
<dbReference type="OrthoDB" id="1911032at2759"/>
<evidence type="ECO:0000256" key="1">
    <source>
        <dbReference type="SAM" id="MobiDB-lite"/>
    </source>
</evidence>
<feature type="compositionally biased region" description="Basic and acidic residues" evidence="1">
    <location>
        <begin position="28"/>
        <end position="37"/>
    </location>
</feature>
<name>A0A4Y7JD38_PAPSO</name>
<protein>
    <submittedName>
        <fullName evidence="2">Uncharacterized protein</fullName>
    </submittedName>
</protein>
<evidence type="ECO:0000313" key="2">
    <source>
        <dbReference type="EMBL" id="RZC58446.1"/>
    </source>
</evidence>
<organism evidence="2 3">
    <name type="scientific">Papaver somniferum</name>
    <name type="common">Opium poppy</name>
    <dbReference type="NCBI Taxonomy" id="3469"/>
    <lineage>
        <taxon>Eukaryota</taxon>
        <taxon>Viridiplantae</taxon>
        <taxon>Streptophyta</taxon>
        <taxon>Embryophyta</taxon>
        <taxon>Tracheophyta</taxon>
        <taxon>Spermatophyta</taxon>
        <taxon>Magnoliopsida</taxon>
        <taxon>Ranunculales</taxon>
        <taxon>Papaveraceae</taxon>
        <taxon>Papaveroideae</taxon>
        <taxon>Papaver</taxon>
    </lineage>
</organism>
<dbReference type="EMBL" id="CM010718">
    <property type="protein sequence ID" value="RZC58446.1"/>
    <property type="molecule type" value="Genomic_DNA"/>
</dbReference>
<dbReference type="GO" id="GO:0009786">
    <property type="term" value="P:regulation of asymmetric cell division"/>
    <property type="evidence" value="ECO:0007669"/>
    <property type="project" value="InterPro"/>
</dbReference>
<proteinExistence type="predicted"/>
<gene>
    <name evidence="2" type="ORF">C5167_005748</name>
</gene>
<dbReference type="Proteomes" id="UP000316621">
    <property type="component" value="Chromosome 4"/>
</dbReference>
<reference evidence="2 3" key="1">
    <citation type="journal article" date="2018" name="Science">
        <title>The opium poppy genome and morphinan production.</title>
        <authorList>
            <person name="Guo L."/>
            <person name="Winzer T."/>
            <person name="Yang X."/>
            <person name="Li Y."/>
            <person name="Ning Z."/>
            <person name="He Z."/>
            <person name="Teodor R."/>
            <person name="Lu Y."/>
            <person name="Bowser T.A."/>
            <person name="Graham I.A."/>
            <person name="Ye K."/>
        </authorList>
    </citation>
    <scope>NUCLEOTIDE SEQUENCE [LARGE SCALE GENOMIC DNA]</scope>
    <source>
        <strain evidence="3">cv. HN1</strain>
        <tissue evidence="2">Leaves</tissue>
    </source>
</reference>
<sequence>MEAGQLIEDNEIIGNHRHEDASDFQGQKSERDESPLETRRKHIDNLPRLRDLMDMEDREDVRGNQLRVTMPQNIVPVGDISLFEKEKNYAQKNATQCEVPEMMIVYLKETSNHAVNIRFDDKVPSCDKTAVENKEANHSSDLCFSSCTSDVHSDLIKEIMEDLASNSDAMGEHDTKNLMEDGEGKLNFTDGLGSVSCSEKFVTMDVLPVRKKEMDILQFEALDDDEDMQQSGQDTYEEVNSSSSSLFCAVEAINCGNVEETSSNVYLESDSFTINPGSSPRLESDISGEQTHSELVHALTPPAGEDSLGELRSASSRSILTQHGQGESSFSALDNPAALVTRSGRIAYSGSISLRSDSSTTSTRSFSFPILQADWHTSPVRMAKADRRHYRKHQRWKLSLLCCKF</sequence>
<dbReference type="PANTHER" id="PTHR33914:SF2">
    <property type="entry name" value="OS02G0582100 PROTEIN"/>
    <property type="match status" value="1"/>
</dbReference>
<dbReference type="Gramene" id="RZC58446">
    <property type="protein sequence ID" value="RZC58446"/>
    <property type="gene ID" value="C5167_005748"/>
</dbReference>